<proteinExistence type="predicted"/>
<dbReference type="AlphaFoldDB" id="A0A0A8Y869"/>
<evidence type="ECO:0000313" key="1">
    <source>
        <dbReference type="EMBL" id="JAD21405.1"/>
    </source>
</evidence>
<reference evidence="1" key="1">
    <citation type="submission" date="2014-09" db="EMBL/GenBank/DDBJ databases">
        <authorList>
            <person name="Magalhaes I.L.F."/>
            <person name="Oliveira U."/>
            <person name="Santos F.R."/>
            <person name="Vidigal T.H.D.A."/>
            <person name="Brescovit A.D."/>
            <person name="Santos A.J."/>
        </authorList>
    </citation>
    <scope>NUCLEOTIDE SEQUENCE</scope>
    <source>
        <tissue evidence="1">Shoot tissue taken approximately 20 cm above the soil surface</tissue>
    </source>
</reference>
<reference evidence="1" key="2">
    <citation type="journal article" date="2015" name="Data Brief">
        <title>Shoot transcriptome of the giant reed, Arundo donax.</title>
        <authorList>
            <person name="Barrero R.A."/>
            <person name="Guerrero F.D."/>
            <person name="Moolhuijzen P."/>
            <person name="Goolsby J.A."/>
            <person name="Tidwell J."/>
            <person name="Bellgard S.E."/>
            <person name="Bellgard M.I."/>
        </authorList>
    </citation>
    <scope>NUCLEOTIDE SEQUENCE</scope>
    <source>
        <tissue evidence="1">Shoot tissue taken approximately 20 cm above the soil surface</tissue>
    </source>
</reference>
<accession>A0A0A8Y869</accession>
<organism evidence="1">
    <name type="scientific">Arundo donax</name>
    <name type="common">Giant reed</name>
    <name type="synonym">Donax arundinaceus</name>
    <dbReference type="NCBI Taxonomy" id="35708"/>
    <lineage>
        <taxon>Eukaryota</taxon>
        <taxon>Viridiplantae</taxon>
        <taxon>Streptophyta</taxon>
        <taxon>Embryophyta</taxon>
        <taxon>Tracheophyta</taxon>
        <taxon>Spermatophyta</taxon>
        <taxon>Magnoliopsida</taxon>
        <taxon>Liliopsida</taxon>
        <taxon>Poales</taxon>
        <taxon>Poaceae</taxon>
        <taxon>PACMAD clade</taxon>
        <taxon>Arundinoideae</taxon>
        <taxon>Arundineae</taxon>
        <taxon>Arundo</taxon>
    </lineage>
</organism>
<protein>
    <submittedName>
        <fullName evidence="1">Uncharacterized protein</fullName>
    </submittedName>
</protein>
<sequence>MGRPRLGSGNCLPGWGRQARRWHRWTSGVRRWQIVEM</sequence>
<dbReference type="EMBL" id="GBRH01276490">
    <property type="protein sequence ID" value="JAD21405.1"/>
    <property type="molecule type" value="Transcribed_RNA"/>
</dbReference>
<name>A0A0A8Y869_ARUDO</name>